<dbReference type="InterPro" id="IPR050300">
    <property type="entry name" value="GDXG_lipolytic_enzyme"/>
</dbReference>
<sequence>MWPFTDSVPALPQVDPNFTDHVYATKHGVELLLRVWKADPTRPDGTPAPATEHNAQPWILWAHGGGFTGGTHYVPPAWVLPAFLRSGVHVVSYAYRLAPHASLADQVEDARDALHWCRDHLPCFLGDVVDVDAYAVGGESAGGTLALLNGFLSPRPRAVVDVYGISDFADPYYEPRITGCGYDPGVMSGKFSEHEIETAISDRDLTYALLDVPRLAPYGGIEHEHAAVERYKKRALAPEFEYTAAHRLRADVKTHIQATGRMLRTITRYEAYDEPKDWEVANAAQGPLGRLEADADKAAFPPTFFLHGTGDKVVPLVHSTKLAATLTGLGVDVGEAYEPDQDHGFDEKYTGPEVEGWDTYIAPLVKFVVRHLRGRQE</sequence>
<dbReference type="InterPro" id="IPR029058">
    <property type="entry name" value="AB_hydrolase_fold"/>
</dbReference>
<evidence type="ECO:0000256" key="1">
    <source>
        <dbReference type="ARBA" id="ARBA00022801"/>
    </source>
</evidence>
<evidence type="ECO:0000313" key="4">
    <source>
        <dbReference type="EMBL" id="WOO83608.1"/>
    </source>
</evidence>
<dbReference type="GeneID" id="87810302"/>
<dbReference type="RefSeq" id="XP_062629634.1">
    <property type="nucleotide sequence ID" value="XM_062773650.1"/>
</dbReference>
<accession>A0AAF1BSK2</accession>
<dbReference type="EMBL" id="CP086718">
    <property type="protein sequence ID" value="WOO83608.1"/>
    <property type="molecule type" value="Genomic_DNA"/>
</dbReference>
<protein>
    <submittedName>
        <fullName evidence="4">Non-reducing polyketide synthase mapC</fullName>
    </submittedName>
</protein>
<dbReference type="Gene3D" id="3.40.50.1820">
    <property type="entry name" value="alpha/beta hydrolase"/>
    <property type="match status" value="1"/>
</dbReference>
<organism evidence="4 5">
    <name type="scientific">Vanrija pseudolonga</name>
    <dbReference type="NCBI Taxonomy" id="143232"/>
    <lineage>
        <taxon>Eukaryota</taxon>
        <taxon>Fungi</taxon>
        <taxon>Dikarya</taxon>
        <taxon>Basidiomycota</taxon>
        <taxon>Agaricomycotina</taxon>
        <taxon>Tremellomycetes</taxon>
        <taxon>Trichosporonales</taxon>
        <taxon>Trichosporonaceae</taxon>
        <taxon>Vanrija</taxon>
    </lineage>
</organism>
<dbReference type="PANTHER" id="PTHR48081">
    <property type="entry name" value="AB HYDROLASE SUPERFAMILY PROTEIN C4A8.06C"/>
    <property type="match status" value="1"/>
</dbReference>
<dbReference type="InterPro" id="IPR013094">
    <property type="entry name" value="AB_hydrolase_3"/>
</dbReference>
<gene>
    <name evidence="4" type="primary">mpaC</name>
    <name evidence="4" type="ORF">LOC62_05G007128</name>
</gene>
<feature type="domain" description="Alpha/beta hydrolase fold-3" evidence="3">
    <location>
        <begin position="59"/>
        <end position="147"/>
    </location>
</feature>
<evidence type="ECO:0000313" key="5">
    <source>
        <dbReference type="Proteomes" id="UP000827549"/>
    </source>
</evidence>
<keyword evidence="1" id="KW-0378">Hydrolase</keyword>
<dbReference type="Proteomes" id="UP000827549">
    <property type="component" value="Chromosome 5"/>
</dbReference>
<feature type="domain" description="Peptidase S9 prolyl oligopeptidase catalytic" evidence="2">
    <location>
        <begin position="240"/>
        <end position="348"/>
    </location>
</feature>
<dbReference type="AlphaFoldDB" id="A0AAF1BSK2"/>
<reference evidence="4" key="1">
    <citation type="submission" date="2023-10" db="EMBL/GenBank/DDBJ databases">
        <authorList>
            <person name="Noh H."/>
        </authorList>
    </citation>
    <scope>NUCLEOTIDE SEQUENCE</scope>
    <source>
        <strain evidence="4">DUCC4014</strain>
    </source>
</reference>
<dbReference type="Pfam" id="PF07859">
    <property type="entry name" value="Abhydrolase_3"/>
    <property type="match status" value="1"/>
</dbReference>
<name>A0AAF1BSK2_9TREE</name>
<dbReference type="SUPFAM" id="SSF53474">
    <property type="entry name" value="alpha/beta-Hydrolases"/>
    <property type="match status" value="1"/>
</dbReference>
<evidence type="ECO:0000259" key="3">
    <source>
        <dbReference type="Pfam" id="PF07859"/>
    </source>
</evidence>
<evidence type="ECO:0000259" key="2">
    <source>
        <dbReference type="Pfam" id="PF00326"/>
    </source>
</evidence>
<dbReference type="Pfam" id="PF00326">
    <property type="entry name" value="Peptidase_S9"/>
    <property type="match status" value="1"/>
</dbReference>
<keyword evidence="5" id="KW-1185">Reference proteome</keyword>
<dbReference type="InterPro" id="IPR001375">
    <property type="entry name" value="Peptidase_S9_cat"/>
</dbReference>
<proteinExistence type="predicted"/>
<dbReference type="GO" id="GO:0006508">
    <property type="term" value="P:proteolysis"/>
    <property type="evidence" value="ECO:0007669"/>
    <property type="project" value="InterPro"/>
</dbReference>
<dbReference type="GO" id="GO:0008236">
    <property type="term" value="F:serine-type peptidase activity"/>
    <property type="evidence" value="ECO:0007669"/>
    <property type="project" value="InterPro"/>
</dbReference>